<dbReference type="Proteomes" id="UP000002051">
    <property type="component" value="Chromosome 8"/>
</dbReference>
<reference evidence="1 3" key="1">
    <citation type="journal article" date="2011" name="Nature">
        <title>The Medicago genome provides insight into the evolution of rhizobial symbioses.</title>
        <authorList>
            <person name="Young N.D."/>
            <person name="Debelle F."/>
            <person name="Oldroyd G.E."/>
            <person name="Geurts R."/>
            <person name="Cannon S.B."/>
            <person name="Udvardi M.K."/>
            <person name="Benedito V.A."/>
            <person name="Mayer K.F."/>
            <person name="Gouzy J."/>
            <person name="Schoof H."/>
            <person name="Van de Peer Y."/>
            <person name="Proost S."/>
            <person name="Cook D.R."/>
            <person name="Meyers B.C."/>
            <person name="Spannagl M."/>
            <person name="Cheung F."/>
            <person name="De Mita S."/>
            <person name="Krishnakumar V."/>
            <person name="Gundlach H."/>
            <person name="Zhou S."/>
            <person name="Mudge J."/>
            <person name="Bharti A.K."/>
            <person name="Murray J.D."/>
            <person name="Naoumkina M.A."/>
            <person name="Rosen B."/>
            <person name="Silverstein K.A."/>
            <person name="Tang H."/>
            <person name="Rombauts S."/>
            <person name="Zhao P.X."/>
            <person name="Zhou P."/>
            <person name="Barbe V."/>
            <person name="Bardou P."/>
            <person name="Bechner M."/>
            <person name="Bellec A."/>
            <person name="Berger A."/>
            <person name="Berges H."/>
            <person name="Bidwell S."/>
            <person name="Bisseling T."/>
            <person name="Choisne N."/>
            <person name="Couloux A."/>
            <person name="Denny R."/>
            <person name="Deshpande S."/>
            <person name="Dai X."/>
            <person name="Doyle J.J."/>
            <person name="Dudez A.M."/>
            <person name="Farmer A.D."/>
            <person name="Fouteau S."/>
            <person name="Franken C."/>
            <person name="Gibelin C."/>
            <person name="Gish J."/>
            <person name="Goldstein S."/>
            <person name="Gonzalez A.J."/>
            <person name="Green P.J."/>
            <person name="Hallab A."/>
            <person name="Hartog M."/>
            <person name="Hua A."/>
            <person name="Humphray S.J."/>
            <person name="Jeong D.H."/>
            <person name="Jing Y."/>
            <person name="Jocker A."/>
            <person name="Kenton S.M."/>
            <person name="Kim D.J."/>
            <person name="Klee K."/>
            <person name="Lai H."/>
            <person name="Lang C."/>
            <person name="Lin S."/>
            <person name="Macmil S.L."/>
            <person name="Magdelenat G."/>
            <person name="Matthews L."/>
            <person name="McCorrison J."/>
            <person name="Monaghan E.L."/>
            <person name="Mun J.H."/>
            <person name="Najar F.Z."/>
            <person name="Nicholson C."/>
            <person name="Noirot C."/>
            <person name="O'Bleness M."/>
            <person name="Paule C.R."/>
            <person name="Poulain J."/>
            <person name="Prion F."/>
            <person name="Qin B."/>
            <person name="Qu C."/>
            <person name="Retzel E.F."/>
            <person name="Riddle C."/>
            <person name="Sallet E."/>
            <person name="Samain S."/>
            <person name="Samson N."/>
            <person name="Sanders I."/>
            <person name="Saurat O."/>
            <person name="Scarpelli C."/>
            <person name="Schiex T."/>
            <person name="Segurens B."/>
            <person name="Severin A.J."/>
            <person name="Sherrier D.J."/>
            <person name="Shi R."/>
            <person name="Sims S."/>
            <person name="Singer S.R."/>
            <person name="Sinharoy S."/>
            <person name="Sterck L."/>
            <person name="Viollet A."/>
            <person name="Wang B.B."/>
            <person name="Wang K."/>
            <person name="Wang M."/>
            <person name="Wang X."/>
            <person name="Warfsmann J."/>
            <person name="Weissenbach J."/>
            <person name="White D.D."/>
            <person name="White J.D."/>
            <person name="Wiley G.B."/>
            <person name="Wincker P."/>
            <person name="Xing Y."/>
            <person name="Yang L."/>
            <person name="Yao Z."/>
            <person name="Ying F."/>
            <person name="Zhai J."/>
            <person name="Zhou L."/>
            <person name="Zuber A."/>
            <person name="Denarie J."/>
            <person name="Dixon R.A."/>
            <person name="May G.D."/>
            <person name="Schwartz D.C."/>
            <person name="Rogers J."/>
            <person name="Quetier F."/>
            <person name="Town C.D."/>
            <person name="Roe B.A."/>
        </authorList>
    </citation>
    <scope>NUCLEOTIDE SEQUENCE [LARGE SCALE GENOMIC DNA]</scope>
    <source>
        <strain evidence="1">A17</strain>
        <strain evidence="2 3">cv. Jemalong A17</strain>
    </source>
</reference>
<dbReference type="HOGENOM" id="CLU_2281654_0_0_1"/>
<dbReference type="EnsemblPlants" id="AET02467">
    <property type="protein sequence ID" value="AET02467"/>
    <property type="gene ID" value="MTR_8g041130"/>
</dbReference>
<keyword evidence="3" id="KW-1185">Reference proteome</keyword>
<proteinExistence type="predicted"/>
<protein>
    <recommendedName>
        <fullName evidence="4">Non-specific serine/threonine protein kinase</fullName>
    </recommendedName>
</protein>
<evidence type="ECO:0008006" key="4">
    <source>
        <dbReference type="Google" id="ProtNLM"/>
    </source>
</evidence>
<sequence>MYAYLKLVSWLYTQTTLTSLHIASSSFKNTSPEMFWSFVFHFSFLSLFNNSIGSLPRLTSNVVIFDINGNNMSGSLSHLLCHNMIEKSNLKYFVVYENHLSG</sequence>
<accession>G7LIB0</accession>
<organism evidence="1 3">
    <name type="scientific">Medicago truncatula</name>
    <name type="common">Barrel medic</name>
    <name type="synonym">Medicago tribuloides</name>
    <dbReference type="NCBI Taxonomy" id="3880"/>
    <lineage>
        <taxon>Eukaryota</taxon>
        <taxon>Viridiplantae</taxon>
        <taxon>Streptophyta</taxon>
        <taxon>Embryophyta</taxon>
        <taxon>Tracheophyta</taxon>
        <taxon>Spermatophyta</taxon>
        <taxon>Magnoliopsida</taxon>
        <taxon>eudicotyledons</taxon>
        <taxon>Gunneridae</taxon>
        <taxon>Pentapetalae</taxon>
        <taxon>rosids</taxon>
        <taxon>fabids</taxon>
        <taxon>Fabales</taxon>
        <taxon>Fabaceae</taxon>
        <taxon>Papilionoideae</taxon>
        <taxon>50 kb inversion clade</taxon>
        <taxon>NPAAA clade</taxon>
        <taxon>Hologalegina</taxon>
        <taxon>IRL clade</taxon>
        <taxon>Trifolieae</taxon>
        <taxon>Medicago</taxon>
    </lineage>
</organism>
<dbReference type="Gene3D" id="3.80.10.10">
    <property type="entry name" value="Ribonuclease Inhibitor"/>
    <property type="match status" value="1"/>
</dbReference>
<evidence type="ECO:0000313" key="1">
    <source>
        <dbReference type="EMBL" id="AET02467.1"/>
    </source>
</evidence>
<name>G7LIB0_MEDTR</name>
<evidence type="ECO:0000313" key="3">
    <source>
        <dbReference type="Proteomes" id="UP000002051"/>
    </source>
</evidence>
<reference evidence="1 3" key="2">
    <citation type="journal article" date="2014" name="BMC Genomics">
        <title>An improved genome release (version Mt4.0) for the model legume Medicago truncatula.</title>
        <authorList>
            <person name="Tang H."/>
            <person name="Krishnakumar V."/>
            <person name="Bidwell S."/>
            <person name="Rosen B."/>
            <person name="Chan A."/>
            <person name="Zhou S."/>
            <person name="Gentzbittel L."/>
            <person name="Childs K.L."/>
            <person name="Yandell M."/>
            <person name="Gundlach H."/>
            <person name="Mayer K.F."/>
            <person name="Schwartz D.C."/>
            <person name="Town C.D."/>
        </authorList>
    </citation>
    <scope>GENOME REANNOTATION</scope>
    <source>
        <strain evidence="2 3">cv. Jemalong A17</strain>
    </source>
</reference>
<evidence type="ECO:0000313" key="2">
    <source>
        <dbReference type="EnsemblPlants" id="AET02467"/>
    </source>
</evidence>
<dbReference type="InterPro" id="IPR032675">
    <property type="entry name" value="LRR_dom_sf"/>
</dbReference>
<gene>
    <name evidence="1" type="ordered locus">MTR_8g041130</name>
</gene>
<dbReference type="PaxDb" id="3880-AET02467"/>
<dbReference type="SUPFAM" id="SSF52047">
    <property type="entry name" value="RNI-like"/>
    <property type="match status" value="1"/>
</dbReference>
<dbReference type="AlphaFoldDB" id="G7LIB0"/>
<dbReference type="EMBL" id="CM001224">
    <property type="protein sequence ID" value="AET02467.1"/>
    <property type="molecule type" value="Genomic_DNA"/>
</dbReference>
<reference evidence="2" key="3">
    <citation type="submission" date="2015-04" db="UniProtKB">
        <authorList>
            <consortium name="EnsemblPlants"/>
        </authorList>
    </citation>
    <scope>IDENTIFICATION</scope>
    <source>
        <strain evidence="2">cv. Jemalong A17</strain>
    </source>
</reference>